<proteinExistence type="predicted"/>
<organism evidence="1 2">
    <name type="scientific">Cardiobacterium valvarum F0432</name>
    <dbReference type="NCBI Taxonomy" id="797473"/>
    <lineage>
        <taxon>Bacteria</taxon>
        <taxon>Pseudomonadati</taxon>
        <taxon>Pseudomonadota</taxon>
        <taxon>Gammaproteobacteria</taxon>
        <taxon>Cardiobacteriales</taxon>
        <taxon>Cardiobacteriaceae</taxon>
        <taxon>Cardiobacterium</taxon>
    </lineage>
</organism>
<dbReference type="Proteomes" id="UP000004750">
    <property type="component" value="Unassembled WGS sequence"/>
</dbReference>
<evidence type="ECO:0000313" key="2">
    <source>
        <dbReference type="Proteomes" id="UP000004750"/>
    </source>
</evidence>
<protein>
    <submittedName>
        <fullName evidence="1">Uncharacterized protein</fullName>
    </submittedName>
</protein>
<comment type="caution">
    <text evidence="1">The sequence shown here is derived from an EMBL/GenBank/DDBJ whole genome shotgun (WGS) entry which is preliminary data.</text>
</comment>
<dbReference type="HOGENOM" id="CLU_2341608_0_0_6"/>
<evidence type="ECO:0000313" key="1">
    <source>
        <dbReference type="EMBL" id="EHM55618.1"/>
    </source>
</evidence>
<accession>G9ZCV4</accession>
<gene>
    <name evidence="1" type="ORF">HMPREF9080_00583</name>
</gene>
<sequence length="97" mass="10786">MDPQNSRLRAAVFMDALECVHSLRSRTPKKAKTTICKLVLNLRSQFFQSRLFFSNHEKLRSSTIALAIPQNGAIRFLAISTSAPINPCTDKANALPV</sequence>
<reference evidence="1 2" key="1">
    <citation type="submission" date="2011-08" db="EMBL/GenBank/DDBJ databases">
        <authorList>
            <person name="Weinstock G."/>
            <person name="Sodergren E."/>
            <person name="Clifton S."/>
            <person name="Fulton L."/>
            <person name="Fulton B."/>
            <person name="Courtney L."/>
            <person name="Fronick C."/>
            <person name="Harrison M."/>
            <person name="Strong C."/>
            <person name="Farmer C."/>
            <person name="Delahaunty K."/>
            <person name="Markovic C."/>
            <person name="Hall O."/>
            <person name="Minx P."/>
            <person name="Tomlinson C."/>
            <person name="Mitreva M."/>
            <person name="Hou S."/>
            <person name="Chen J."/>
            <person name="Wollam A."/>
            <person name="Pepin K.H."/>
            <person name="Johnson M."/>
            <person name="Bhonagiri V."/>
            <person name="Zhang X."/>
            <person name="Suruliraj S."/>
            <person name="Warren W."/>
            <person name="Chinwalla A."/>
            <person name="Mardis E.R."/>
            <person name="Wilson R.K."/>
        </authorList>
    </citation>
    <scope>NUCLEOTIDE SEQUENCE [LARGE SCALE GENOMIC DNA]</scope>
    <source>
        <strain evidence="1 2">F0432</strain>
    </source>
</reference>
<name>G9ZCV4_9GAMM</name>
<dbReference type="AlphaFoldDB" id="G9ZCV4"/>
<dbReference type="EMBL" id="AGCM01000028">
    <property type="protein sequence ID" value="EHM55618.1"/>
    <property type="molecule type" value="Genomic_DNA"/>
</dbReference>
<dbReference type="STRING" id="797473.HMPREF9080_00583"/>